<evidence type="ECO:0000256" key="1">
    <source>
        <dbReference type="SAM" id="Phobius"/>
    </source>
</evidence>
<accession>A0AAE0BI44</accession>
<keyword evidence="1" id="KW-0472">Membrane</keyword>
<evidence type="ECO:0000313" key="3">
    <source>
        <dbReference type="Proteomes" id="UP001190700"/>
    </source>
</evidence>
<protein>
    <submittedName>
        <fullName evidence="2">Uncharacterized protein</fullName>
    </submittedName>
</protein>
<dbReference type="Proteomes" id="UP001190700">
    <property type="component" value="Unassembled WGS sequence"/>
</dbReference>
<organism evidence="2 3">
    <name type="scientific">Cymbomonas tetramitiformis</name>
    <dbReference type="NCBI Taxonomy" id="36881"/>
    <lineage>
        <taxon>Eukaryota</taxon>
        <taxon>Viridiplantae</taxon>
        <taxon>Chlorophyta</taxon>
        <taxon>Pyramimonadophyceae</taxon>
        <taxon>Pyramimonadales</taxon>
        <taxon>Pyramimonadaceae</taxon>
        <taxon>Cymbomonas</taxon>
    </lineage>
</organism>
<reference evidence="2 3" key="1">
    <citation type="journal article" date="2015" name="Genome Biol. Evol.">
        <title>Comparative Genomics of a Bacterivorous Green Alga Reveals Evolutionary Causalities and Consequences of Phago-Mixotrophic Mode of Nutrition.</title>
        <authorList>
            <person name="Burns J.A."/>
            <person name="Paasch A."/>
            <person name="Narechania A."/>
            <person name="Kim E."/>
        </authorList>
    </citation>
    <scope>NUCLEOTIDE SEQUENCE [LARGE SCALE GENOMIC DNA]</scope>
    <source>
        <strain evidence="2 3">PLY_AMNH</strain>
    </source>
</reference>
<keyword evidence="3" id="KW-1185">Reference proteome</keyword>
<comment type="caution">
    <text evidence="2">The sequence shown here is derived from an EMBL/GenBank/DDBJ whole genome shotgun (WGS) entry which is preliminary data.</text>
</comment>
<keyword evidence="1" id="KW-1133">Transmembrane helix</keyword>
<feature type="non-terminal residue" evidence="2">
    <location>
        <position position="182"/>
    </location>
</feature>
<dbReference type="EMBL" id="LGRX02035161">
    <property type="protein sequence ID" value="KAK3236097.1"/>
    <property type="molecule type" value="Genomic_DNA"/>
</dbReference>
<evidence type="ECO:0000313" key="2">
    <source>
        <dbReference type="EMBL" id="KAK3236097.1"/>
    </source>
</evidence>
<sequence length="182" mass="20403">MPHRRLFHSPPVLRDPLQESVPSRQKALPLINKARAARAAPSQKIEWILIFAFMLVMMFLNIASSPWSYLVSQDSVIEKAASLLDSQSLKRALAAGGDASFKGACSMTPLHYISATLDRADRWTRDLLTGKLKERVAVRHAEQLSPELHVQLQARRKTYHLGDLILTIDRVAAEVAEDLLQN</sequence>
<dbReference type="AlphaFoldDB" id="A0AAE0BI44"/>
<feature type="transmembrane region" description="Helical" evidence="1">
    <location>
        <begin position="47"/>
        <end position="69"/>
    </location>
</feature>
<gene>
    <name evidence="2" type="ORF">CYMTET_53747</name>
</gene>
<proteinExistence type="predicted"/>
<name>A0AAE0BI44_9CHLO</name>
<keyword evidence="1" id="KW-0812">Transmembrane</keyword>